<evidence type="ECO:0000256" key="1">
    <source>
        <dbReference type="ARBA" id="ARBA00001947"/>
    </source>
</evidence>
<comment type="caution">
    <text evidence="9">The sequence shown here is derived from an EMBL/GenBank/DDBJ whole genome shotgun (WGS) entry which is preliminary data.</text>
</comment>
<dbReference type="EMBL" id="AZAJ01000001">
    <property type="protein sequence ID" value="ETA68231.1"/>
    <property type="molecule type" value="Genomic_DNA"/>
</dbReference>
<evidence type="ECO:0000256" key="3">
    <source>
        <dbReference type="ARBA" id="ARBA00012499"/>
    </source>
</evidence>
<evidence type="ECO:0000256" key="7">
    <source>
        <dbReference type="ARBA" id="ARBA00048488"/>
    </source>
</evidence>
<evidence type="ECO:0000256" key="2">
    <source>
        <dbReference type="ARBA" id="ARBA00007174"/>
    </source>
</evidence>
<evidence type="ECO:0000256" key="5">
    <source>
        <dbReference type="ARBA" id="ARBA00022833"/>
    </source>
</evidence>
<dbReference type="Gene3D" id="2.170.150.20">
    <property type="entry name" value="Peptide methionine sulfoxide reductase"/>
    <property type="match status" value="1"/>
</dbReference>
<dbReference type="PROSITE" id="PS51790">
    <property type="entry name" value="MSRB"/>
    <property type="match status" value="1"/>
</dbReference>
<reference evidence="9 10" key="1">
    <citation type="submission" date="2013-08" db="EMBL/GenBank/DDBJ databases">
        <authorList>
            <consortium name="DOE Joint Genome Institute"/>
            <person name="Eisen J."/>
            <person name="Huntemann M."/>
            <person name="Han J."/>
            <person name="Chen A."/>
            <person name="Kyrpides N."/>
            <person name="Mavromatis K."/>
            <person name="Markowitz V."/>
            <person name="Palaniappan K."/>
            <person name="Ivanova N."/>
            <person name="Schaumberg A."/>
            <person name="Pati A."/>
            <person name="Liolios K."/>
            <person name="Nordberg H.P."/>
            <person name="Cantor M.N."/>
            <person name="Hua S.X."/>
            <person name="Woyke T."/>
        </authorList>
    </citation>
    <scope>NUCLEOTIDE SEQUENCE [LARGE SCALE GENOMIC DNA]</scope>
    <source>
        <strain evidence="9 10">DSM 2278</strain>
    </source>
</reference>
<protein>
    <recommendedName>
        <fullName evidence="3">peptide-methionine (R)-S-oxide reductase</fullName>
        <ecNumber evidence="3">1.8.4.12</ecNumber>
    </recommendedName>
</protein>
<dbReference type="InterPro" id="IPR011057">
    <property type="entry name" value="Mss4-like_sf"/>
</dbReference>
<keyword evidence="5" id="KW-0862">Zinc</keyword>
<gene>
    <name evidence="9" type="ORF">MettiDRAFT_1685</name>
</gene>
<accession>W9DXU0</accession>
<evidence type="ECO:0000313" key="10">
    <source>
        <dbReference type="Proteomes" id="UP000019483"/>
    </source>
</evidence>
<dbReference type="OrthoDB" id="5961at2157"/>
<keyword evidence="4" id="KW-0479">Metal-binding</keyword>
<dbReference type="GO" id="GO:0005737">
    <property type="term" value="C:cytoplasm"/>
    <property type="evidence" value="ECO:0007669"/>
    <property type="project" value="TreeGrafter"/>
</dbReference>
<dbReference type="STRING" id="1090322.MettiDRAFT_1685"/>
<sequence length="139" mass="15674">MADKTADVSDTIEKSDEQWKEILTKDQFIVLRQKGTEVAFTGKYYANKEKGTYLCAACGQELFSSDAKYDSGTGWPSYFKPISEDKVSLKEDNSHFMKRTEVVCSRCGSHLGHVFDDGPAPTGKRYCMNSISLDFKKEE</sequence>
<dbReference type="InterPro" id="IPR002579">
    <property type="entry name" value="Met_Sox_Rdtase_MsrB_dom"/>
</dbReference>
<keyword evidence="6" id="KW-0560">Oxidoreductase</keyword>
<evidence type="ECO:0000256" key="6">
    <source>
        <dbReference type="ARBA" id="ARBA00023002"/>
    </source>
</evidence>
<dbReference type="GO" id="GO:0030091">
    <property type="term" value="P:protein repair"/>
    <property type="evidence" value="ECO:0007669"/>
    <property type="project" value="InterPro"/>
</dbReference>
<dbReference type="Proteomes" id="UP000019483">
    <property type="component" value="Unassembled WGS sequence"/>
</dbReference>
<organism evidence="9 10">
    <name type="scientific">Methanolobus tindarius DSM 2278</name>
    <dbReference type="NCBI Taxonomy" id="1090322"/>
    <lineage>
        <taxon>Archaea</taxon>
        <taxon>Methanobacteriati</taxon>
        <taxon>Methanobacteriota</taxon>
        <taxon>Stenosarchaea group</taxon>
        <taxon>Methanomicrobia</taxon>
        <taxon>Methanosarcinales</taxon>
        <taxon>Methanosarcinaceae</taxon>
        <taxon>Methanolobus</taxon>
    </lineage>
</organism>
<dbReference type="GO" id="GO:0006979">
    <property type="term" value="P:response to oxidative stress"/>
    <property type="evidence" value="ECO:0007669"/>
    <property type="project" value="InterPro"/>
</dbReference>
<dbReference type="GO" id="GO:0033743">
    <property type="term" value="F:peptide-methionine (R)-S-oxide reductase activity"/>
    <property type="evidence" value="ECO:0007669"/>
    <property type="project" value="UniProtKB-EC"/>
</dbReference>
<comment type="similarity">
    <text evidence="2">Belongs to the MsrB Met sulfoxide reductase family.</text>
</comment>
<evidence type="ECO:0000313" key="9">
    <source>
        <dbReference type="EMBL" id="ETA68231.1"/>
    </source>
</evidence>
<dbReference type="FunFam" id="2.170.150.20:FF:000001">
    <property type="entry name" value="Peptide methionine sulfoxide reductase MsrB"/>
    <property type="match status" value="1"/>
</dbReference>
<dbReference type="SUPFAM" id="SSF51316">
    <property type="entry name" value="Mss4-like"/>
    <property type="match status" value="1"/>
</dbReference>
<dbReference type="AlphaFoldDB" id="W9DXU0"/>
<evidence type="ECO:0000259" key="8">
    <source>
        <dbReference type="PROSITE" id="PS51790"/>
    </source>
</evidence>
<feature type="domain" description="MsrB" evidence="8">
    <location>
        <begin position="16"/>
        <end position="138"/>
    </location>
</feature>
<dbReference type="PANTHER" id="PTHR10173">
    <property type="entry name" value="METHIONINE SULFOXIDE REDUCTASE"/>
    <property type="match status" value="1"/>
</dbReference>
<evidence type="ECO:0000256" key="4">
    <source>
        <dbReference type="ARBA" id="ARBA00022723"/>
    </source>
</evidence>
<dbReference type="NCBIfam" id="TIGR00357">
    <property type="entry name" value="peptide-methionine (R)-S-oxide reductase MsrB"/>
    <property type="match status" value="1"/>
</dbReference>
<comment type="catalytic activity">
    <reaction evidence="7">
        <text>L-methionyl-[protein] + [thioredoxin]-disulfide + H2O = L-methionyl-(R)-S-oxide-[protein] + [thioredoxin]-dithiol</text>
        <dbReference type="Rhea" id="RHEA:24164"/>
        <dbReference type="Rhea" id="RHEA-COMP:10698"/>
        <dbReference type="Rhea" id="RHEA-COMP:10700"/>
        <dbReference type="Rhea" id="RHEA-COMP:12313"/>
        <dbReference type="Rhea" id="RHEA-COMP:12314"/>
        <dbReference type="ChEBI" id="CHEBI:15377"/>
        <dbReference type="ChEBI" id="CHEBI:16044"/>
        <dbReference type="ChEBI" id="CHEBI:29950"/>
        <dbReference type="ChEBI" id="CHEBI:45764"/>
        <dbReference type="ChEBI" id="CHEBI:50058"/>
        <dbReference type="EC" id="1.8.4.12"/>
    </reaction>
</comment>
<dbReference type="GO" id="GO:0046872">
    <property type="term" value="F:metal ion binding"/>
    <property type="evidence" value="ECO:0007669"/>
    <property type="project" value="UniProtKB-KW"/>
</dbReference>
<dbReference type="EC" id="1.8.4.12" evidence="3"/>
<dbReference type="RefSeq" id="WP_023845366.1">
    <property type="nucleotide sequence ID" value="NZ_AZAJ01000001.1"/>
</dbReference>
<keyword evidence="10" id="KW-1185">Reference proteome</keyword>
<name>W9DXU0_METTI</name>
<dbReference type="InterPro" id="IPR028427">
    <property type="entry name" value="Met_Sox_Rdtase_MsrB"/>
</dbReference>
<dbReference type="Pfam" id="PF01641">
    <property type="entry name" value="SelR"/>
    <property type="match status" value="1"/>
</dbReference>
<dbReference type="PANTHER" id="PTHR10173:SF52">
    <property type="entry name" value="METHIONINE-R-SULFOXIDE REDUCTASE B1"/>
    <property type="match status" value="1"/>
</dbReference>
<comment type="cofactor">
    <cofactor evidence="1">
        <name>Zn(2+)</name>
        <dbReference type="ChEBI" id="CHEBI:29105"/>
    </cofactor>
</comment>
<proteinExistence type="inferred from homology"/>